<evidence type="ECO:0000256" key="6">
    <source>
        <dbReference type="ARBA" id="ARBA00011664"/>
    </source>
</evidence>
<dbReference type="InterPro" id="IPR000438">
    <property type="entry name" value="Acetyl_CoA_COase_Trfase_b_su"/>
</dbReference>
<comment type="subunit">
    <text evidence="6">Acetyl-CoA carboxylase is a heterotetramer composed of biotin carboxyl carrier protein (AccB), biotin carboxylase (AccC) and two subunits of ACCase subunit beta/alpha.</text>
</comment>
<dbReference type="PANTHER" id="PTHR42853">
    <property type="entry name" value="ACETYL-COENZYME A CARBOXYLASE CARBOXYL TRANSFERASE SUBUNIT ALPHA"/>
    <property type="match status" value="1"/>
</dbReference>
<evidence type="ECO:0000256" key="7">
    <source>
        <dbReference type="ARBA" id="ARBA00011883"/>
    </source>
</evidence>
<evidence type="ECO:0000256" key="2">
    <source>
        <dbReference type="ARBA" id="ARBA00004496"/>
    </source>
</evidence>
<keyword evidence="15" id="KW-0067">ATP-binding</keyword>
<keyword evidence="13" id="KW-0479">Metal-binding</keyword>
<keyword evidence="9" id="KW-0963">Cytoplasm</keyword>
<keyword evidence="13" id="KW-0862">Zinc</keyword>
<evidence type="ECO:0000256" key="19">
    <source>
        <dbReference type="ARBA" id="ARBA00049152"/>
    </source>
</evidence>
<reference evidence="24" key="1">
    <citation type="journal article" date="2019" name="Int. J. Syst. Evol. Microbiol.">
        <title>The Global Catalogue of Microorganisms (GCM) 10K type strain sequencing project: providing services to taxonomists for standard genome sequencing and annotation.</title>
        <authorList>
            <consortium name="The Broad Institute Genomics Platform"/>
            <consortium name="The Broad Institute Genome Sequencing Center for Infectious Disease"/>
            <person name="Wu L."/>
            <person name="Ma J."/>
        </authorList>
    </citation>
    <scope>NUCLEOTIDE SEQUENCE [LARGE SCALE GENOMIC DNA]</scope>
    <source>
        <strain evidence="24">JCM 10367</strain>
    </source>
</reference>
<dbReference type="PRINTS" id="PR01070">
    <property type="entry name" value="ACCCTRFRASEB"/>
</dbReference>
<comment type="cofactor">
    <cofactor evidence="1">
        <name>Zn(2+)</name>
        <dbReference type="ChEBI" id="CHEBI:29105"/>
    </cofactor>
</comment>
<name>A0ABP3SIB0_9ACTN</name>
<dbReference type="EC" id="2.1.3.15" evidence="7"/>
<sequence>MADGLSARETLALVTDDFTELPAPARQSPPDGPLGWPGYDAARARAAERTGEQESVICGTARIGGTRAVLIAFEFGYLGGSLGERTGDRLVAAYTHAREQRLPVVPLIATGGSRMQEGMLALTQLQRVARESALTREAGLAQIAVLRDPTTGGGWATLGAGADIVLALPGAQVGFAGSRVRPPDADPAAYTAEAQVAAGSADAVVRPEELRDILAAWLRLLSGGRAGQPVEPAPVPAALGGTTLPATGWDAVRRARSPRRPRAHAYLDAYFTRRLAISGDRCGGTDPDGMLCGFGEHRGRTVAYAAQTGAATRPAGYRTAARLIRLADRLGIPVLTLVDTPGAANDAEAERQGAGPAIAELFGAVAAARTPVTTLVIGEGGSGGALALAAPGNTWATPDSYFSVIAPELAAAILKRPPGEIESTAGRLRLRPQDLTALGVVRGIRDGTS</sequence>
<keyword evidence="10" id="KW-0444">Lipid biosynthesis</keyword>
<comment type="catalytic activity">
    <reaction evidence="19">
        <text>N(6)-carboxybiotinyl-L-lysyl-[protein] + acetyl-CoA = N(6)-biotinyl-L-lysyl-[protein] + malonyl-CoA</text>
        <dbReference type="Rhea" id="RHEA:54728"/>
        <dbReference type="Rhea" id="RHEA-COMP:10505"/>
        <dbReference type="Rhea" id="RHEA-COMP:10506"/>
        <dbReference type="ChEBI" id="CHEBI:57288"/>
        <dbReference type="ChEBI" id="CHEBI:57384"/>
        <dbReference type="ChEBI" id="CHEBI:83144"/>
        <dbReference type="ChEBI" id="CHEBI:83145"/>
        <dbReference type="EC" id="2.1.3.15"/>
    </reaction>
</comment>
<evidence type="ECO:0000256" key="20">
    <source>
        <dbReference type="SAM" id="MobiDB-lite"/>
    </source>
</evidence>
<gene>
    <name evidence="23" type="ORF">GCM10009535_17790</name>
</gene>
<evidence type="ECO:0000256" key="8">
    <source>
        <dbReference type="ARBA" id="ARBA00018312"/>
    </source>
</evidence>
<evidence type="ECO:0000256" key="5">
    <source>
        <dbReference type="ARBA" id="ARBA00010284"/>
    </source>
</evidence>
<proteinExistence type="inferred from homology"/>
<keyword evidence="24" id="KW-1185">Reference proteome</keyword>
<evidence type="ECO:0000256" key="16">
    <source>
        <dbReference type="ARBA" id="ARBA00023098"/>
    </source>
</evidence>
<evidence type="ECO:0000313" key="24">
    <source>
        <dbReference type="Proteomes" id="UP001500724"/>
    </source>
</evidence>
<comment type="similarity">
    <text evidence="4">In the C-terminal section; belongs to the AccA family.</text>
</comment>
<evidence type="ECO:0000256" key="4">
    <source>
        <dbReference type="ARBA" id="ARBA00006276"/>
    </source>
</evidence>
<dbReference type="RefSeq" id="WP_343999168.1">
    <property type="nucleotide sequence ID" value="NZ_BAAAGU010000014.1"/>
</dbReference>
<comment type="pathway">
    <text evidence="3">Lipid metabolism; malonyl-CoA biosynthesis; malonyl-CoA from acetyl-CoA: step 1/1.</text>
</comment>
<feature type="domain" description="CoA carboxyltransferase N-terminal" evidence="21">
    <location>
        <begin position="1"/>
        <end position="236"/>
    </location>
</feature>
<protein>
    <recommendedName>
        <fullName evidence="8">Acetyl-coenzyme A carboxylase carboxyl transferase subunits beta/alpha</fullName>
        <ecNumber evidence="7">2.1.3.15</ecNumber>
    </recommendedName>
</protein>
<evidence type="ECO:0000313" key="23">
    <source>
        <dbReference type="EMBL" id="GAA0641067.1"/>
    </source>
</evidence>
<evidence type="ECO:0000256" key="12">
    <source>
        <dbReference type="ARBA" id="ARBA00022741"/>
    </source>
</evidence>
<dbReference type="InterPro" id="IPR011763">
    <property type="entry name" value="COA_CT_C"/>
</dbReference>
<evidence type="ECO:0000259" key="21">
    <source>
        <dbReference type="PROSITE" id="PS50980"/>
    </source>
</evidence>
<dbReference type="Pfam" id="PF03255">
    <property type="entry name" value="ACCA"/>
    <property type="match status" value="1"/>
</dbReference>
<dbReference type="Gene3D" id="3.90.226.10">
    <property type="entry name" value="2-enoyl-CoA Hydratase, Chain A, domain 1"/>
    <property type="match status" value="2"/>
</dbReference>
<dbReference type="SUPFAM" id="SSF52096">
    <property type="entry name" value="ClpP/crotonase"/>
    <property type="match status" value="2"/>
</dbReference>
<keyword evidence="14" id="KW-0276">Fatty acid metabolism</keyword>
<keyword evidence="17" id="KW-0275">Fatty acid biosynthesis</keyword>
<evidence type="ECO:0000256" key="10">
    <source>
        <dbReference type="ARBA" id="ARBA00022516"/>
    </source>
</evidence>
<feature type="region of interest" description="Disordered" evidence="20">
    <location>
        <begin position="18"/>
        <end position="38"/>
    </location>
</feature>
<comment type="similarity">
    <text evidence="5">In the N-terminal section; belongs to the AccD/PCCB family.</text>
</comment>
<dbReference type="GO" id="GO:0016740">
    <property type="term" value="F:transferase activity"/>
    <property type="evidence" value="ECO:0007669"/>
    <property type="project" value="UniProtKB-KW"/>
</dbReference>
<dbReference type="PROSITE" id="PS50980">
    <property type="entry name" value="COA_CT_NTER"/>
    <property type="match status" value="1"/>
</dbReference>
<comment type="subcellular location">
    <subcellularLocation>
        <location evidence="2">Cytoplasm</location>
    </subcellularLocation>
</comment>
<keyword evidence="16" id="KW-0443">Lipid metabolism</keyword>
<accession>A0ABP3SIB0</accession>
<evidence type="ECO:0000256" key="13">
    <source>
        <dbReference type="ARBA" id="ARBA00022771"/>
    </source>
</evidence>
<dbReference type="InterPro" id="IPR029045">
    <property type="entry name" value="ClpP/crotonase-like_dom_sf"/>
</dbReference>
<dbReference type="Pfam" id="PF01039">
    <property type="entry name" value="Carboxyl_trans"/>
    <property type="match status" value="1"/>
</dbReference>
<dbReference type="InterPro" id="IPR001095">
    <property type="entry name" value="Acetyl_CoA_COase_a_su"/>
</dbReference>
<evidence type="ECO:0000256" key="17">
    <source>
        <dbReference type="ARBA" id="ARBA00023160"/>
    </source>
</evidence>
<evidence type="ECO:0000256" key="11">
    <source>
        <dbReference type="ARBA" id="ARBA00022679"/>
    </source>
</evidence>
<evidence type="ECO:0000256" key="3">
    <source>
        <dbReference type="ARBA" id="ARBA00004956"/>
    </source>
</evidence>
<evidence type="ECO:0000256" key="18">
    <source>
        <dbReference type="ARBA" id="ARBA00025280"/>
    </source>
</evidence>
<evidence type="ECO:0000256" key="14">
    <source>
        <dbReference type="ARBA" id="ARBA00022832"/>
    </source>
</evidence>
<evidence type="ECO:0000256" key="9">
    <source>
        <dbReference type="ARBA" id="ARBA00022490"/>
    </source>
</evidence>
<feature type="domain" description="CoA carboxyltransferase C-terminal" evidence="22">
    <location>
        <begin position="239"/>
        <end position="449"/>
    </location>
</feature>
<organism evidence="23 24">
    <name type="scientific">Streptomyces thermocarboxydovorans</name>
    <dbReference type="NCBI Taxonomy" id="59298"/>
    <lineage>
        <taxon>Bacteria</taxon>
        <taxon>Bacillati</taxon>
        <taxon>Actinomycetota</taxon>
        <taxon>Actinomycetes</taxon>
        <taxon>Kitasatosporales</taxon>
        <taxon>Streptomycetaceae</taxon>
        <taxon>Streptomyces</taxon>
    </lineage>
</organism>
<dbReference type="Proteomes" id="UP001500724">
    <property type="component" value="Unassembled WGS sequence"/>
</dbReference>
<dbReference type="InterPro" id="IPR034733">
    <property type="entry name" value="AcCoA_carboxyl_beta"/>
</dbReference>
<dbReference type="InterPro" id="IPR011762">
    <property type="entry name" value="COA_CT_N"/>
</dbReference>
<evidence type="ECO:0000256" key="15">
    <source>
        <dbReference type="ARBA" id="ARBA00022840"/>
    </source>
</evidence>
<keyword evidence="11 23" id="KW-0808">Transferase</keyword>
<keyword evidence="12" id="KW-0547">Nucleotide-binding</keyword>
<comment type="function">
    <text evidence="18">Component of the acetyl coenzyme A carboxylase (ACC) complex. Biotin carboxylase (BC) catalyzes the carboxylation of biotin on its carrier protein (BCCP) and then the CO(2) group is transferred by the transcarboxylase to acetyl-CoA to form malonyl-CoA.</text>
</comment>
<evidence type="ECO:0000259" key="22">
    <source>
        <dbReference type="PROSITE" id="PS50989"/>
    </source>
</evidence>
<comment type="caution">
    <text evidence="23">The sequence shown here is derived from an EMBL/GenBank/DDBJ whole genome shotgun (WGS) entry which is preliminary data.</text>
</comment>
<dbReference type="PANTHER" id="PTHR42853:SF3">
    <property type="entry name" value="ACETYL-COENZYME A CARBOXYLASE CARBOXYL TRANSFERASE SUBUNIT ALPHA, CHLOROPLASTIC"/>
    <property type="match status" value="1"/>
</dbReference>
<dbReference type="EMBL" id="BAAAGU010000014">
    <property type="protein sequence ID" value="GAA0641067.1"/>
    <property type="molecule type" value="Genomic_DNA"/>
</dbReference>
<evidence type="ECO:0000256" key="1">
    <source>
        <dbReference type="ARBA" id="ARBA00001947"/>
    </source>
</evidence>
<dbReference type="PROSITE" id="PS50989">
    <property type="entry name" value="COA_CT_CTER"/>
    <property type="match status" value="1"/>
</dbReference>
<keyword evidence="13" id="KW-0863">Zinc-finger</keyword>